<gene>
    <name evidence="3" type="ORF">BP5553_07231</name>
</gene>
<feature type="region of interest" description="Disordered" evidence="1">
    <location>
        <begin position="103"/>
        <end position="138"/>
    </location>
</feature>
<dbReference type="EMBL" id="NPIC01000006">
    <property type="protein sequence ID" value="RDL35300.1"/>
    <property type="molecule type" value="Genomic_DNA"/>
</dbReference>
<dbReference type="Proteomes" id="UP000254866">
    <property type="component" value="Unassembled WGS sequence"/>
</dbReference>
<feature type="compositionally biased region" description="Low complexity" evidence="1">
    <location>
        <begin position="178"/>
        <end position="194"/>
    </location>
</feature>
<keyword evidence="2" id="KW-1133">Transmembrane helix</keyword>
<sequence>MGGRTHMELALSAGGHSTGDRQDDKDSGSKKKVVEGQQCPASHLSKEDGSGGQPLLTGPKLEVQQNLLTRHKSRKEKRLALGDQSNKEAYIIQSTSSVEHQGIVRPPSVSHPGVLASLAQPGSADRSPGSVDMSPRVALPGDVDWSPGAYGVVLPGGGRSPGHDYVSSDRKSAEPPGSNSRTDSVSPSSSESSSNPIYHLWNFDWCMSHRSWLARQYKQLLANYFFRCSTWMLGLILNWILTSTIALMIGYSMFYITWVLLAIVLSRIPVIGPLALGVMRFFEGLLLNLFPQGPTATGTDTAWHLSFWKFNPWSYFSSTSSNNITGLGTLSPPIGFDGIDNAINATRRLSQLGLHMLPISAILRYSSMSLIGAGDIISSSNVYERVKLMKAYENLQNDTSILASTLASYDSKAKNMIYETEWRLDTTLSHIETLISDLNFTPWSTYIFPLSTVGLIACIGAPFLAHPISPRPASCAASIIASAHSYCLASSGSSSGNYPWCPSILTIYSTNPSNAESAILTDKAEGITVEFYKLFDTLDLYIKELLDIAELALEKSNSVSDQYSQANRIRLEGHSIVAIEINAMQIKAAETPSWAGWLKGQKSAGLPLKDKFHLASLERQEFNLKQLKAAHHSAHTSLTIAIGILEDLKSKQEDMMRGVQGVRLLGRSGEREWSVLIGEIKRMRPLVVELATLGNYANRESTRLRQEWRRKFSDCIEEEKAKETREWSGWEDCFFKGLRGGD</sequence>
<keyword evidence="4" id="KW-1185">Reference proteome</keyword>
<comment type="caution">
    <text evidence="3">The sequence shown here is derived from an EMBL/GenBank/DDBJ whole genome shotgun (WGS) entry which is preliminary data.</text>
</comment>
<reference evidence="3 4" key="1">
    <citation type="journal article" date="2018" name="IMA Fungus">
        <title>IMA Genome-F 9: Draft genome sequence of Annulohypoxylon stygium, Aspergillus mulundensis, Berkeleyomyces basicola (syn. Thielaviopsis basicola), Ceratocystis smalleyi, two Cercospora beticola strains, Coleophoma cylindrospora, Fusarium fracticaudum, Phialophora cf. hyalina, and Morchella septimelata.</title>
        <authorList>
            <person name="Wingfield B.D."/>
            <person name="Bills G.F."/>
            <person name="Dong Y."/>
            <person name="Huang W."/>
            <person name="Nel W.J."/>
            <person name="Swalarsk-Parry B.S."/>
            <person name="Vaghefi N."/>
            <person name="Wilken P.M."/>
            <person name="An Z."/>
            <person name="de Beer Z.W."/>
            <person name="De Vos L."/>
            <person name="Chen L."/>
            <person name="Duong T.A."/>
            <person name="Gao Y."/>
            <person name="Hammerbacher A."/>
            <person name="Kikkert J.R."/>
            <person name="Li Y."/>
            <person name="Li H."/>
            <person name="Li K."/>
            <person name="Li Q."/>
            <person name="Liu X."/>
            <person name="Ma X."/>
            <person name="Naidoo K."/>
            <person name="Pethybridge S.J."/>
            <person name="Sun J."/>
            <person name="Steenkamp E.T."/>
            <person name="van der Nest M.A."/>
            <person name="van Wyk S."/>
            <person name="Wingfield M.J."/>
            <person name="Xiong C."/>
            <person name="Yue Q."/>
            <person name="Zhang X."/>
        </authorList>
    </citation>
    <scope>NUCLEOTIDE SEQUENCE [LARGE SCALE GENOMIC DNA]</scope>
    <source>
        <strain evidence="3 4">BP 5553</strain>
    </source>
</reference>
<keyword evidence="2" id="KW-0812">Transmembrane</keyword>
<name>A0A370TIY0_9HELO</name>
<dbReference type="GeneID" id="43600080"/>
<keyword evidence="2" id="KW-0472">Membrane</keyword>
<dbReference type="RefSeq" id="XP_031868123.1">
    <property type="nucleotide sequence ID" value="XM_032015854.1"/>
</dbReference>
<feature type="compositionally biased region" description="Basic and acidic residues" evidence="1">
    <location>
        <begin position="18"/>
        <end position="34"/>
    </location>
</feature>
<feature type="region of interest" description="Disordered" evidence="1">
    <location>
        <begin position="157"/>
        <end position="194"/>
    </location>
</feature>
<evidence type="ECO:0000313" key="3">
    <source>
        <dbReference type="EMBL" id="RDL35300.1"/>
    </source>
</evidence>
<accession>A0A370TIY0</accession>
<dbReference type="AlphaFoldDB" id="A0A370TIY0"/>
<proteinExistence type="predicted"/>
<feature type="transmembrane region" description="Helical" evidence="2">
    <location>
        <begin position="255"/>
        <end position="276"/>
    </location>
</feature>
<feature type="region of interest" description="Disordered" evidence="1">
    <location>
        <begin position="1"/>
        <end position="86"/>
    </location>
</feature>
<feature type="transmembrane region" description="Helical" evidence="2">
    <location>
        <begin position="224"/>
        <end position="249"/>
    </location>
</feature>
<protein>
    <submittedName>
        <fullName evidence="3">Uncharacterized protein</fullName>
    </submittedName>
</protein>
<evidence type="ECO:0000313" key="4">
    <source>
        <dbReference type="Proteomes" id="UP000254866"/>
    </source>
</evidence>
<evidence type="ECO:0000256" key="2">
    <source>
        <dbReference type="SAM" id="Phobius"/>
    </source>
</evidence>
<evidence type="ECO:0000256" key="1">
    <source>
        <dbReference type="SAM" id="MobiDB-lite"/>
    </source>
</evidence>
<organism evidence="3 4">
    <name type="scientific">Venustampulla echinocandica</name>
    <dbReference type="NCBI Taxonomy" id="2656787"/>
    <lineage>
        <taxon>Eukaryota</taxon>
        <taxon>Fungi</taxon>
        <taxon>Dikarya</taxon>
        <taxon>Ascomycota</taxon>
        <taxon>Pezizomycotina</taxon>
        <taxon>Leotiomycetes</taxon>
        <taxon>Helotiales</taxon>
        <taxon>Pleuroascaceae</taxon>
        <taxon>Venustampulla</taxon>
    </lineage>
</organism>